<evidence type="ECO:0000313" key="1">
    <source>
        <dbReference type="EMBL" id="CAG8709629.1"/>
    </source>
</evidence>
<accession>A0ACA9PGF6</accession>
<organism evidence="1 2">
    <name type="scientific">Acaulospora colombiana</name>
    <dbReference type="NCBI Taxonomy" id="27376"/>
    <lineage>
        <taxon>Eukaryota</taxon>
        <taxon>Fungi</taxon>
        <taxon>Fungi incertae sedis</taxon>
        <taxon>Mucoromycota</taxon>
        <taxon>Glomeromycotina</taxon>
        <taxon>Glomeromycetes</taxon>
        <taxon>Diversisporales</taxon>
        <taxon>Acaulosporaceae</taxon>
        <taxon>Acaulospora</taxon>
    </lineage>
</organism>
<protein>
    <submittedName>
        <fullName evidence="1">16783_t:CDS:1</fullName>
    </submittedName>
</protein>
<gene>
    <name evidence="1" type="ORF">ACOLOM_LOCUS10600</name>
</gene>
<feature type="non-terminal residue" evidence="1">
    <location>
        <position position="1"/>
    </location>
</feature>
<feature type="non-terminal residue" evidence="1">
    <location>
        <position position="303"/>
    </location>
</feature>
<name>A0ACA9PGF6_9GLOM</name>
<reference evidence="1" key="1">
    <citation type="submission" date="2021-06" db="EMBL/GenBank/DDBJ databases">
        <authorList>
            <person name="Kallberg Y."/>
            <person name="Tangrot J."/>
            <person name="Rosling A."/>
        </authorList>
    </citation>
    <scope>NUCLEOTIDE SEQUENCE</scope>
    <source>
        <strain evidence="1">CL356</strain>
    </source>
</reference>
<proteinExistence type="predicted"/>
<keyword evidence="2" id="KW-1185">Reference proteome</keyword>
<comment type="caution">
    <text evidence="1">The sequence shown here is derived from an EMBL/GenBank/DDBJ whole genome shotgun (WGS) entry which is preliminary data.</text>
</comment>
<sequence length="303" mass="34027">PLAIVNDRVLRAGLGEIYVWERSQLKRHANGGLVGRHLELDEEDEEYFPETERSQGQTFTSILKIEGGMTPSDWTKHPSSSAQLLVGDKNGCLFRSLDLNNGRIVQRFIGHADQVTGKPATHADDPNSFVTAGQDGHVRLWDLPVMTFSGHRGSVNGVAYAMIDGVPTIFSGGEETDVPDRQQFGPRYCVACRAHDLICKYLVPTFGYNLRRRSEFPPGHFEEEYVSDDDDDDANPGSKRWWPTDAAREPNVFGRAWNLAIFMDEYRASCGQGRRQQVDAFVTMTAPTKQMKTEECEIFPKRG</sequence>
<evidence type="ECO:0000313" key="2">
    <source>
        <dbReference type="Proteomes" id="UP000789525"/>
    </source>
</evidence>
<dbReference type="EMBL" id="CAJVPT010034929">
    <property type="protein sequence ID" value="CAG8709629.1"/>
    <property type="molecule type" value="Genomic_DNA"/>
</dbReference>
<dbReference type="Proteomes" id="UP000789525">
    <property type="component" value="Unassembled WGS sequence"/>
</dbReference>